<evidence type="ECO:0000256" key="7">
    <source>
        <dbReference type="SAM" id="Phobius"/>
    </source>
</evidence>
<evidence type="ECO:0000313" key="8">
    <source>
        <dbReference type="EMBL" id="KAJ8431917.1"/>
    </source>
</evidence>
<dbReference type="OrthoDB" id="8904098at2759"/>
<reference evidence="8" key="1">
    <citation type="submission" date="2022-04" db="EMBL/GenBank/DDBJ databases">
        <title>Carnegiea gigantea Genome sequencing and assembly v2.</title>
        <authorList>
            <person name="Copetti D."/>
            <person name="Sanderson M.J."/>
            <person name="Burquez A."/>
            <person name="Wojciechowski M.F."/>
        </authorList>
    </citation>
    <scope>NUCLEOTIDE SEQUENCE</scope>
    <source>
        <strain evidence="8">SGP5-SGP5p</strain>
        <tissue evidence="8">Aerial part</tissue>
    </source>
</reference>
<dbReference type="Gene3D" id="1.20.1250.20">
    <property type="entry name" value="MFS general substrate transporter like domains"/>
    <property type="match status" value="1"/>
</dbReference>
<sequence length="571" mass="63828">MQETHVEKEYYSSPLETPDTVSVNDGENGRDLQIHDSSLDHKGRVPLRASTGSWKASFFIIAIEFSERLSYFGIAANMMTYMTTVIHQDLKTAANSVNIWTGVTTVTPLLGGFLADAYAGRYLMILLSALLYVLATYLVALATGGYKPCLESFGADQFDDNHSEERKQKVSFFNWWNVSLCAGLFLGTTLIVYLQDGVGWGSAFLTLSITMVVTVLVFILGRPIYRYRTPQGSPLTPMFQVLVAALVKRKLAVPSDPAFLHEVLKSEEKVQGRLLAHTNQLRFLDKAAVIEYENGVASAKKLSPWRLAPVTQVEELKLVLKMVPVWLTSLIFGIGIIQTSTFFVKQAKEMDRRVFNRFEIPPASIYTLTAIGMMTSVALYDRLLLPYLRRATGNERGINILKRMGIGMVFLIIAMVLSALVERQRLRAFHKGNVMSAFWLAPQFLIIGIGDGFSLVGMQEYFYDQVPDSMRSLGMAFYLSVIGVGSFLSSFLITVVDYVTGKNGGKKWIGKDVNHSRLDHFYWLLAAISVLNICIFALITKNYSYKKVENSVCVGDAPSNEGTKDRNRFLN</sequence>
<keyword evidence="9" id="KW-1185">Reference proteome</keyword>
<feature type="compositionally biased region" description="Basic and acidic residues" evidence="6">
    <location>
        <begin position="1"/>
        <end position="10"/>
    </location>
</feature>
<feature type="transmembrane region" description="Helical" evidence="7">
    <location>
        <begin position="200"/>
        <end position="221"/>
    </location>
</feature>
<gene>
    <name evidence="8" type="ORF">Cgig2_016350</name>
</gene>
<dbReference type="GO" id="GO:0016020">
    <property type="term" value="C:membrane"/>
    <property type="evidence" value="ECO:0007669"/>
    <property type="project" value="UniProtKB-SubCell"/>
</dbReference>
<feature type="transmembrane region" description="Helical" evidence="7">
    <location>
        <begin position="363"/>
        <end position="380"/>
    </location>
</feature>
<proteinExistence type="inferred from homology"/>
<evidence type="ECO:0000313" key="9">
    <source>
        <dbReference type="Proteomes" id="UP001153076"/>
    </source>
</evidence>
<dbReference type="InterPro" id="IPR000109">
    <property type="entry name" value="POT_fam"/>
</dbReference>
<protein>
    <submittedName>
        <fullName evidence="8">Uncharacterized protein</fullName>
    </submittedName>
</protein>
<evidence type="ECO:0000256" key="1">
    <source>
        <dbReference type="ARBA" id="ARBA00004141"/>
    </source>
</evidence>
<feature type="transmembrane region" description="Helical" evidence="7">
    <location>
        <begin position="441"/>
        <end position="463"/>
    </location>
</feature>
<feature type="transmembrane region" description="Helical" evidence="7">
    <location>
        <begin position="175"/>
        <end position="194"/>
    </location>
</feature>
<keyword evidence="3 7" id="KW-0812">Transmembrane</keyword>
<evidence type="ECO:0000256" key="3">
    <source>
        <dbReference type="ARBA" id="ARBA00022692"/>
    </source>
</evidence>
<dbReference type="EMBL" id="JAKOGI010000654">
    <property type="protein sequence ID" value="KAJ8431917.1"/>
    <property type="molecule type" value="Genomic_DNA"/>
</dbReference>
<organism evidence="8 9">
    <name type="scientific">Carnegiea gigantea</name>
    <dbReference type="NCBI Taxonomy" id="171969"/>
    <lineage>
        <taxon>Eukaryota</taxon>
        <taxon>Viridiplantae</taxon>
        <taxon>Streptophyta</taxon>
        <taxon>Embryophyta</taxon>
        <taxon>Tracheophyta</taxon>
        <taxon>Spermatophyta</taxon>
        <taxon>Magnoliopsida</taxon>
        <taxon>eudicotyledons</taxon>
        <taxon>Gunneridae</taxon>
        <taxon>Pentapetalae</taxon>
        <taxon>Caryophyllales</taxon>
        <taxon>Cactineae</taxon>
        <taxon>Cactaceae</taxon>
        <taxon>Cactoideae</taxon>
        <taxon>Echinocereeae</taxon>
        <taxon>Carnegiea</taxon>
    </lineage>
</organism>
<feature type="transmembrane region" description="Helical" evidence="7">
    <location>
        <begin position="520"/>
        <end position="539"/>
    </location>
</feature>
<feature type="transmembrane region" description="Helical" evidence="7">
    <location>
        <begin position="97"/>
        <end position="115"/>
    </location>
</feature>
<evidence type="ECO:0000256" key="6">
    <source>
        <dbReference type="SAM" id="MobiDB-lite"/>
    </source>
</evidence>
<feature type="region of interest" description="Disordered" evidence="6">
    <location>
        <begin position="1"/>
        <end position="27"/>
    </location>
</feature>
<keyword evidence="5 7" id="KW-0472">Membrane</keyword>
<name>A0A9Q1JVR4_9CARY</name>
<evidence type="ECO:0000256" key="2">
    <source>
        <dbReference type="ARBA" id="ARBA00005982"/>
    </source>
</evidence>
<feature type="transmembrane region" description="Helical" evidence="7">
    <location>
        <begin position="325"/>
        <end position="343"/>
    </location>
</feature>
<keyword evidence="4 7" id="KW-1133">Transmembrane helix</keyword>
<evidence type="ECO:0000256" key="4">
    <source>
        <dbReference type="ARBA" id="ARBA00022989"/>
    </source>
</evidence>
<dbReference type="Proteomes" id="UP001153076">
    <property type="component" value="Unassembled WGS sequence"/>
</dbReference>
<comment type="subcellular location">
    <subcellularLocation>
        <location evidence="1">Membrane</location>
        <topology evidence="1">Multi-pass membrane protein</topology>
    </subcellularLocation>
</comment>
<dbReference type="SUPFAM" id="SSF103473">
    <property type="entry name" value="MFS general substrate transporter"/>
    <property type="match status" value="1"/>
</dbReference>
<feature type="transmembrane region" description="Helical" evidence="7">
    <location>
        <begin position="475"/>
        <end position="500"/>
    </location>
</feature>
<dbReference type="Pfam" id="PF00854">
    <property type="entry name" value="PTR2"/>
    <property type="match status" value="1"/>
</dbReference>
<dbReference type="AlphaFoldDB" id="A0A9Q1JVR4"/>
<feature type="transmembrane region" description="Helical" evidence="7">
    <location>
        <begin position="121"/>
        <end position="142"/>
    </location>
</feature>
<comment type="caution">
    <text evidence="8">The sequence shown here is derived from an EMBL/GenBank/DDBJ whole genome shotgun (WGS) entry which is preliminary data.</text>
</comment>
<feature type="transmembrane region" description="Helical" evidence="7">
    <location>
        <begin position="400"/>
        <end position="421"/>
    </location>
</feature>
<comment type="similarity">
    <text evidence="2">Belongs to the major facilitator superfamily. Proton-dependent oligopeptide transporter (POT/PTR) (TC 2.A.17) family.</text>
</comment>
<dbReference type="GO" id="GO:0022857">
    <property type="term" value="F:transmembrane transporter activity"/>
    <property type="evidence" value="ECO:0007669"/>
    <property type="project" value="InterPro"/>
</dbReference>
<accession>A0A9Q1JVR4</accession>
<dbReference type="InterPro" id="IPR036259">
    <property type="entry name" value="MFS_trans_sf"/>
</dbReference>
<dbReference type="PANTHER" id="PTHR11654">
    <property type="entry name" value="OLIGOPEPTIDE TRANSPORTER-RELATED"/>
    <property type="match status" value="1"/>
</dbReference>
<evidence type="ECO:0000256" key="5">
    <source>
        <dbReference type="ARBA" id="ARBA00023136"/>
    </source>
</evidence>